<protein>
    <submittedName>
        <fullName evidence="2">Uncharacterized protein</fullName>
    </submittedName>
</protein>
<evidence type="ECO:0000313" key="3">
    <source>
        <dbReference type="Proteomes" id="UP000594263"/>
    </source>
</evidence>
<dbReference type="Gene3D" id="3.30.559.10">
    <property type="entry name" value="Chloramphenicol acetyltransferase-like domain"/>
    <property type="match status" value="2"/>
</dbReference>
<dbReference type="Proteomes" id="UP000594263">
    <property type="component" value="Unplaced"/>
</dbReference>
<keyword evidence="3" id="KW-1185">Reference proteome</keyword>
<evidence type="ECO:0000313" key="2">
    <source>
        <dbReference type="EnsemblPlants" id="Kaladp0550s0001.1.v1.1"/>
    </source>
</evidence>
<comment type="similarity">
    <text evidence="1">Belongs to the plant acyltransferase family.</text>
</comment>
<reference evidence="2" key="1">
    <citation type="submission" date="2021-01" db="UniProtKB">
        <authorList>
            <consortium name="EnsemblPlants"/>
        </authorList>
    </citation>
    <scope>IDENTIFICATION</scope>
</reference>
<name>A0A7N0VE40_KALFE</name>
<dbReference type="Pfam" id="PF02458">
    <property type="entry name" value="Transferase"/>
    <property type="match status" value="1"/>
</dbReference>
<dbReference type="PANTHER" id="PTHR31642:SF115">
    <property type="entry name" value="PROTEIN ECERIFERUM 26-LIKE"/>
    <property type="match status" value="1"/>
</dbReference>
<dbReference type="EnsemblPlants" id="Kaladp0550s0001.1.v1.1">
    <property type="protein sequence ID" value="Kaladp0550s0001.1.v1.1"/>
    <property type="gene ID" value="Kaladp0550s0001.v1.1"/>
</dbReference>
<dbReference type="InterPro" id="IPR023213">
    <property type="entry name" value="CAT-like_dom_sf"/>
</dbReference>
<dbReference type="Gramene" id="Kaladp0550s0001.1.v1.1">
    <property type="protein sequence ID" value="Kaladp0550s0001.1.v1.1"/>
    <property type="gene ID" value="Kaladp0550s0001.v1.1"/>
</dbReference>
<dbReference type="InterPro" id="IPR050317">
    <property type="entry name" value="Plant_Fungal_Acyltransferase"/>
</dbReference>
<evidence type="ECO:0000256" key="1">
    <source>
        <dbReference type="ARBA" id="ARBA00009861"/>
    </source>
</evidence>
<dbReference type="GO" id="GO:0016747">
    <property type="term" value="F:acyltransferase activity, transferring groups other than amino-acyl groups"/>
    <property type="evidence" value="ECO:0007669"/>
    <property type="project" value="TreeGrafter"/>
</dbReference>
<proteinExistence type="inferred from homology"/>
<dbReference type="AlphaFoldDB" id="A0A7N0VE40"/>
<organism evidence="2 3">
    <name type="scientific">Kalanchoe fedtschenkoi</name>
    <name type="common">Lavender scallops</name>
    <name type="synonym">South American air plant</name>
    <dbReference type="NCBI Taxonomy" id="63787"/>
    <lineage>
        <taxon>Eukaryota</taxon>
        <taxon>Viridiplantae</taxon>
        <taxon>Streptophyta</taxon>
        <taxon>Embryophyta</taxon>
        <taxon>Tracheophyta</taxon>
        <taxon>Spermatophyta</taxon>
        <taxon>Magnoliopsida</taxon>
        <taxon>eudicotyledons</taxon>
        <taxon>Gunneridae</taxon>
        <taxon>Pentapetalae</taxon>
        <taxon>Saxifragales</taxon>
        <taxon>Crassulaceae</taxon>
        <taxon>Kalanchoe</taxon>
    </lineage>
</organism>
<dbReference type="OMA" id="KFHETEF"/>
<sequence>MCKLMDVVSGLRLSTVVPGRLTDDNTIHELRSIDLAMKLHYLNCLYFFKPEDADDNNNFTVAQLKLPMFSLLTAHPHVSGRIRRGDDERPCIKCNDCGVRIAEARSSRTVEEVARMNDQSVFDGLVYKMELGPDLGFSPLVALQFTWFKCGGLSIGLRWAHVLGDAFSASAFVNTWANLFSHDPTAPVSVTGSLHDEAHQLPSVSKQFHSAKRVNPVGNHWIVHSGNNLKMRTHSFHINGKQVSQLRSKVGAEFPPFEVLSAILWKLLAKIRGKTEPRCVTICRRNPRFEEDHALSNSQIISTLKASFSIMESEVGDLVKLISNAKVDEKLLIEKAVEEENGKSDFIVYGAKLTFVDLKDMGMYKMKLKGQKLVMGLCSVDGVGEEGIVLIAPIEDGEEGCV</sequence>
<dbReference type="PANTHER" id="PTHR31642">
    <property type="entry name" value="TRICHOTHECENE 3-O-ACETYLTRANSFERASE"/>
    <property type="match status" value="1"/>
</dbReference>
<accession>A0A7N0VE40</accession>